<keyword evidence="2" id="KW-0472">Membrane</keyword>
<feature type="compositionally biased region" description="Low complexity" evidence="1">
    <location>
        <begin position="87"/>
        <end position="108"/>
    </location>
</feature>
<evidence type="ECO:0000256" key="1">
    <source>
        <dbReference type="SAM" id="MobiDB-lite"/>
    </source>
</evidence>
<keyword evidence="5" id="KW-1185">Reference proteome</keyword>
<reference evidence="4 5" key="1">
    <citation type="submission" date="2018-08" db="EMBL/GenBank/DDBJ databases">
        <title>Sequencing the genomes of 1000 actinobacteria strains.</title>
        <authorList>
            <person name="Klenk H.-P."/>
        </authorList>
    </citation>
    <scope>NUCLEOTIDE SEQUENCE [LARGE SCALE GENOMIC DNA]</scope>
    <source>
        <strain evidence="4 5">DSM 44099</strain>
    </source>
</reference>
<feature type="compositionally biased region" description="Gly residues" evidence="1">
    <location>
        <begin position="77"/>
        <end position="86"/>
    </location>
</feature>
<dbReference type="EMBL" id="QUMQ01000001">
    <property type="protein sequence ID" value="REF94578.1"/>
    <property type="molecule type" value="Genomic_DNA"/>
</dbReference>
<feature type="chain" id="PRO_5017559202" description="LPXTG-motif cell wall-anchored protein" evidence="3">
    <location>
        <begin position="28"/>
        <end position="204"/>
    </location>
</feature>
<gene>
    <name evidence="4" type="ORF">DFJ67_0516</name>
</gene>
<proteinExistence type="predicted"/>
<keyword evidence="3" id="KW-0732">Signal</keyword>
<accession>A0A3D9ZAZ5</accession>
<feature type="signal peptide" evidence="3">
    <location>
        <begin position="1"/>
        <end position="27"/>
    </location>
</feature>
<keyword evidence="2" id="KW-0812">Transmembrane</keyword>
<comment type="caution">
    <text evidence="4">The sequence shown here is derived from an EMBL/GenBank/DDBJ whole genome shotgun (WGS) entry which is preliminary data.</text>
</comment>
<dbReference type="Proteomes" id="UP000256913">
    <property type="component" value="Unassembled WGS sequence"/>
</dbReference>
<keyword evidence="2" id="KW-1133">Transmembrane helix</keyword>
<name>A0A3D9ZAZ5_9ACTN</name>
<evidence type="ECO:0000256" key="3">
    <source>
        <dbReference type="SAM" id="SignalP"/>
    </source>
</evidence>
<protein>
    <recommendedName>
        <fullName evidence="6">LPXTG-motif cell wall-anchored protein</fullName>
    </recommendedName>
</protein>
<dbReference type="AlphaFoldDB" id="A0A3D9ZAZ5"/>
<sequence>MGKLRTRVGLGAAVIGLGLALGAPAFADGGSFRINSPQSGSTISSTPTIQGMGRPGARVAVEAINQNQQHRDSYGPQGNGPQGNGPQGNAPQGNGPQGNYPQGNNQGNEAAGTCNTTVAQNGFWSCTISPALRSGRYRVIARQSLPGADNEVASVDNLLVPGGNLPVTPGPDPVPVVAGGLVLLAGGAVVVAMTRARRRARHAA</sequence>
<feature type="transmembrane region" description="Helical" evidence="2">
    <location>
        <begin position="174"/>
        <end position="193"/>
    </location>
</feature>
<evidence type="ECO:0008006" key="6">
    <source>
        <dbReference type="Google" id="ProtNLM"/>
    </source>
</evidence>
<organism evidence="4 5">
    <name type="scientific">Asanoa ferruginea</name>
    <dbReference type="NCBI Taxonomy" id="53367"/>
    <lineage>
        <taxon>Bacteria</taxon>
        <taxon>Bacillati</taxon>
        <taxon>Actinomycetota</taxon>
        <taxon>Actinomycetes</taxon>
        <taxon>Micromonosporales</taxon>
        <taxon>Micromonosporaceae</taxon>
        <taxon>Asanoa</taxon>
    </lineage>
</organism>
<evidence type="ECO:0000313" key="4">
    <source>
        <dbReference type="EMBL" id="REF94578.1"/>
    </source>
</evidence>
<feature type="region of interest" description="Disordered" evidence="1">
    <location>
        <begin position="70"/>
        <end position="112"/>
    </location>
</feature>
<evidence type="ECO:0000256" key="2">
    <source>
        <dbReference type="SAM" id="Phobius"/>
    </source>
</evidence>
<evidence type="ECO:0000313" key="5">
    <source>
        <dbReference type="Proteomes" id="UP000256913"/>
    </source>
</evidence>